<dbReference type="Proteomes" id="UP000248326">
    <property type="component" value="Unassembled WGS sequence"/>
</dbReference>
<sequence length="363" mass="39505">MNSRGQSSDTPSERAFTTLKRRVYRVATLCGAVAASASILLDVISKRALTSNVVVMAALGTLALFVLWWLADAKRPLPPVERLVMLVNAFAAVALLSSSIAAHQRASDGYWLLLSLSTVLFIVFEFREAARWVLSLLLIGALAPPATLLLVHSDVSAHGAAQIVRDFLTCAAAASLTFALAWFKDRLLAERLDFERVRELAFTDVLTGVANRRRLYDAFATETTLADAGGPPPSLVLIDLDHFKSFNDTFGHNVGDRVLKETAALFRAHLPASALLGRWGGEEFVLLLPATTLDASVEWARQLRVRLAEHDFGLPMQVTASFGCAEYLPGEALHEWIGRADAGVYRVKRDGRDGVDAHARSAV</sequence>
<dbReference type="EMBL" id="QJSX01000004">
    <property type="protein sequence ID" value="PYE54923.1"/>
    <property type="molecule type" value="Genomic_DNA"/>
</dbReference>
<evidence type="ECO:0000313" key="4">
    <source>
        <dbReference type="Proteomes" id="UP000248326"/>
    </source>
</evidence>
<gene>
    <name evidence="3" type="ORF">DES52_104196</name>
</gene>
<keyword evidence="4" id="KW-1185">Reference proteome</keyword>
<name>A0A318SQ12_9DEIO</name>
<feature type="transmembrane region" description="Helical" evidence="1">
    <location>
        <begin position="23"/>
        <end position="41"/>
    </location>
</feature>
<dbReference type="SMART" id="SM00267">
    <property type="entry name" value="GGDEF"/>
    <property type="match status" value="1"/>
</dbReference>
<evidence type="ECO:0000256" key="1">
    <source>
        <dbReference type="SAM" id="Phobius"/>
    </source>
</evidence>
<dbReference type="NCBIfam" id="TIGR00254">
    <property type="entry name" value="GGDEF"/>
    <property type="match status" value="1"/>
</dbReference>
<keyword evidence="1" id="KW-1133">Transmembrane helix</keyword>
<dbReference type="FunFam" id="3.30.70.270:FF:000001">
    <property type="entry name" value="Diguanylate cyclase domain protein"/>
    <property type="match status" value="1"/>
</dbReference>
<dbReference type="RefSeq" id="WP_170130929.1">
    <property type="nucleotide sequence ID" value="NZ_QJSX01000004.1"/>
</dbReference>
<dbReference type="InterPro" id="IPR050469">
    <property type="entry name" value="Diguanylate_Cyclase"/>
</dbReference>
<proteinExistence type="predicted"/>
<dbReference type="GO" id="GO:0005886">
    <property type="term" value="C:plasma membrane"/>
    <property type="evidence" value="ECO:0007669"/>
    <property type="project" value="TreeGrafter"/>
</dbReference>
<dbReference type="InterPro" id="IPR029787">
    <property type="entry name" value="Nucleotide_cyclase"/>
</dbReference>
<dbReference type="Gene3D" id="3.30.70.270">
    <property type="match status" value="1"/>
</dbReference>
<accession>A0A318SQ12</accession>
<keyword evidence="1" id="KW-0812">Transmembrane</keyword>
<dbReference type="InterPro" id="IPR000160">
    <property type="entry name" value="GGDEF_dom"/>
</dbReference>
<comment type="caution">
    <text evidence="3">The sequence shown here is derived from an EMBL/GenBank/DDBJ whole genome shotgun (WGS) entry which is preliminary data.</text>
</comment>
<dbReference type="CDD" id="cd01949">
    <property type="entry name" value="GGDEF"/>
    <property type="match status" value="1"/>
</dbReference>
<feature type="transmembrane region" description="Helical" evidence="1">
    <location>
        <begin position="133"/>
        <end position="151"/>
    </location>
</feature>
<evidence type="ECO:0000313" key="3">
    <source>
        <dbReference type="EMBL" id="PYE54923.1"/>
    </source>
</evidence>
<dbReference type="PANTHER" id="PTHR45138:SF24">
    <property type="entry name" value="DIGUANYLATE CYCLASE DGCC-RELATED"/>
    <property type="match status" value="1"/>
</dbReference>
<protein>
    <submittedName>
        <fullName evidence="3">Diguanylate cyclase (GGDEF)-like protein</fullName>
    </submittedName>
</protein>
<feature type="transmembrane region" description="Helical" evidence="1">
    <location>
        <begin position="83"/>
        <end position="103"/>
    </location>
</feature>
<dbReference type="GO" id="GO:0052621">
    <property type="term" value="F:diguanylate cyclase activity"/>
    <property type="evidence" value="ECO:0007669"/>
    <property type="project" value="TreeGrafter"/>
</dbReference>
<dbReference type="GO" id="GO:1902201">
    <property type="term" value="P:negative regulation of bacterial-type flagellum-dependent cell motility"/>
    <property type="evidence" value="ECO:0007669"/>
    <property type="project" value="TreeGrafter"/>
</dbReference>
<feature type="transmembrane region" description="Helical" evidence="1">
    <location>
        <begin position="109"/>
        <end position="126"/>
    </location>
</feature>
<feature type="transmembrane region" description="Helical" evidence="1">
    <location>
        <begin position="163"/>
        <end position="183"/>
    </location>
</feature>
<keyword evidence="1" id="KW-0472">Membrane</keyword>
<organism evidence="3 4">
    <name type="scientific">Deinococcus yavapaiensis KR-236</name>
    <dbReference type="NCBI Taxonomy" id="694435"/>
    <lineage>
        <taxon>Bacteria</taxon>
        <taxon>Thermotogati</taxon>
        <taxon>Deinococcota</taxon>
        <taxon>Deinococci</taxon>
        <taxon>Deinococcales</taxon>
        <taxon>Deinococcaceae</taxon>
        <taxon>Deinococcus</taxon>
    </lineage>
</organism>
<reference evidence="3 4" key="1">
    <citation type="submission" date="2018-06" db="EMBL/GenBank/DDBJ databases">
        <title>Genomic Encyclopedia of Type Strains, Phase IV (KMG-IV): sequencing the most valuable type-strain genomes for metagenomic binning, comparative biology and taxonomic classification.</title>
        <authorList>
            <person name="Goeker M."/>
        </authorList>
    </citation>
    <scope>NUCLEOTIDE SEQUENCE [LARGE SCALE GENOMIC DNA]</scope>
    <source>
        <strain evidence="3 4">DSM 18048</strain>
    </source>
</reference>
<dbReference type="InterPro" id="IPR043128">
    <property type="entry name" value="Rev_trsase/Diguanyl_cyclase"/>
</dbReference>
<dbReference type="AlphaFoldDB" id="A0A318SQ12"/>
<dbReference type="PANTHER" id="PTHR45138">
    <property type="entry name" value="REGULATORY COMPONENTS OF SENSORY TRANSDUCTION SYSTEM"/>
    <property type="match status" value="1"/>
</dbReference>
<feature type="transmembrane region" description="Helical" evidence="1">
    <location>
        <begin position="53"/>
        <end position="71"/>
    </location>
</feature>
<dbReference type="SUPFAM" id="SSF55073">
    <property type="entry name" value="Nucleotide cyclase"/>
    <property type="match status" value="1"/>
</dbReference>
<dbReference type="PROSITE" id="PS50887">
    <property type="entry name" value="GGDEF"/>
    <property type="match status" value="1"/>
</dbReference>
<evidence type="ECO:0000259" key="2">
    <source>
        <dbReference type="PROSITE" id="PS50887"/>
    </source>
</evidence>
<dbReference type="GO" id="GO:0043709">
    <property type="term" value="P:cell adhesion involved in single-species biofilm formation"/>
    <property type="evidence" value="ECO:0007669"/>
    <property type="project" value="TreeGrafter"/>
</dbReference>
<feature type="domain" description="GGDEF" evidence="2">
    <location>
        <begin position="231"/>
        <end position="360"/>
    </location>
</feature>
<dbReference type="Pfam" id="PF00990">
    <property type="entry name" value="GGDEF"/>
    <property type="match status" value="1"/>
</dbReference>